<dbReference type="Proteomes" id="UP000538666">
    <property type="component" value="Unassembled WGS sequence"/>
</dbReference>
<name>A0A841JQ92_9BACT</name>
<accession>A0A841JQ92</accession>
<dbReference type="OrthoDB" id="104580at2"/>
<comment type="caution">
    <text evidence="1">The sequence shown here is derived from an EMBL/GenBank/DDBJ whole genome shotgun (WGS) entry which is preliminary data.</text>
</comment>
<sequence length="425" mass="46813">MPKLLLYVCKMTIADRAEEINEQRIGVEVFGRAPNYDPAVDGIVRSHATRLRQRLEIYFNGEGIHEPLRIEIPRGGYVPRFYPVGREANQVADVPVRADKSVETPTAELPLPRLPDPAPAPDRWFHWKWLKPFLVGLSLAAVAMAVEHHLRHDAAIASASSHSGIKQTEIERRFWGTVFPNDGRTLIVPGDSGLVLYETSTGQEVTLSDYIGGGYRDPNHIKAVAPAATQAVVLNLAGRRYTSIVDLDMSTELSHLPQWNSERAATVFARDLRPSDASASNLILIGSKEANPWVSLLEPSINFVLVSDKKWGFRFLNRHPQNGELQEYVPQEESGGIGAPAVYGDVVYLPNPSGRGMILVLGGLWMSGTQSAGNFVLDSARFSDWLKSIARPDGSIPPFELLISTKSLESSATDSTIIAKRVYSK</sequence>
<evidence type="ECO:0000313" key="1">
    <source>
        <dbReference type="EMBL" id="MBB6142595.1"/>
    </source>
</evidence>
<keyword evidence="2" id="KW-1185">Reference proteome</keyword>
<gene>
    <name evidence="1" type="ORF">HNQ77_000533</name>
</gene>
<proteinExistence type="predicted"/>
<evidence type="ECO:0000313" key="2">
    <source>
        <dbReference type="Proteomes" id="UP000538666"/>
    </source>
</evidence>
<dbReference type="AlphaFoldDB" id="A0A841JQ92"/>
<dbReference type="RefSeq" id="WP_156185756.1">
    <property type="nucleotide sequence ID" value="NZ_JACHEK010000001.1"/>
</dbReference>
<reference evidence="1 2" key="1">
    <citation type="submission" date="2020-08" db="EMBL/GenBank/DDBJ databases">
        <title>Genomic Encyclopedia of Type Strains, Phase IV (KMG-IV): sequencing the most valuable type-strain genomes for metagenomic binning, comparative biology and taxonomic classification.</title>
        <authorList>
            <person name="Goeker M."/>
        </authorList>
    </citation>
    <scope>NUCLEOTIDE SEQUENCE [LARGE SCALE GENOMIC DNA]</scope>
    <source>
        <strain evidence="1 2">DSM 103733</strain>
    </source>
</reference>
<organism evidence="1 2">
    <name type="scientific">Silvibacterium bohemicum</name>
    <dbReference type="NCBI Taxonomy" id="1577686"/>
    <lineage>
        <taxon>Bacteria</taxon>
        <taxon>Pseudomonadati</taxon>
        <taxon>Acidobacteriota</taxon>
        <taxon>Terriglobia</taxon>
        <taxon>Terriglobales</taxon>
        <taxon>Acidobacteriaceae</taxon>
        <taxon>Silvibacterium</taxon>
    </lineage>
</organism>
<dbReference type="EMBL" id="JACHEK010000001">
    <property type="protein sequence ID" value="MBB6142595.1"/>
    <property type="molecule type" value="Genomic_DNA"/>
</dbReference>
<protein>
    <submittedName>
        <fullName evidence="1">Uncharacterized protein</fullName>
    </submittedName>
</protein>